<comment type="caution">
    <text evidence="1">The sequence shown here is derived from an EMBL/GenBank/DDBJ whole genome shotgun (WGS) entry which is preliminary data.</text>
</comment>
<protein>
    <submittedName>
        <fullName evidence="1">Uncharacterized protein</fullName>
    </submittedName>
</protein>
<gene>
    <name evidence="1" type="ORF">GDO86_020175</name>
</gene>
<keyword evidence="2" id="KW-1185">Reference proteome</keyword>
<evidence type="ECO:0000313" key="1">
    <source>
        <dbReference type="EMBL" id="KAG8429443.1"/>
    </source>
</evidence>
<dbReference type="AlphaFoldDB" id="A0A8T2IC15"/>
<dbReference type="EMBL" id="JAACNH010007015">
    <property type="protein sequence ID" value="KAG8429443.1"/>
    <property type="molecule type" value="Genomic_DNA"/>
</dbReference>
<proteinExistence type="predicted"/>
<evidence type="ECO:0000313" key="2">
    <source>
        <dbReference type="Proteomes" id="UP000812440"/>
    </source>
</evidence>
<name>A0A8T2IC15_9PIPI</name>
<sequence length="112" mass="12068">MRMLHLCDLFSRSVEIACPLLSVCEICMVSAISLCLFLMYKSLRPISWMSACRDDKASCSSSFRSLRICASVGEAPSGESRRVVISSVSELFGPTSSSCSLASRGLCTTAVL</sequence>
<accession>A0A8T2IC15</accession>
<organism evidence="1 2">
    <name type="scientific">Hymenochirus boettgeri</name>
    <name type="common">Congo dwarf clawed frog</name>
    <dbReference type="NCBI Taxonomy" id="247094"/>
    <lineage>
        <taxon>Eukaryota</taxon>
        <taxon>Metazoa</taxon>
        <taxon>Chordata</taxon>
        <taxon>Craniata</taxon>
        <taxon>Vertebrata</taxon>
        <taxon>Euteleostomi</taxon>
        <taxon>Amphibia</taxon>
        <taxon>Batrachia</taxon>
        <taxon>Anura</taxon>
        <taxon>Pipoidea</taxon>
        <taxon>Pipidae</taxon>
        <taxon>Pipinae</taxon>
        <taxon>Hymenochirus</taxon>
    </lineage>
</organism>
<dbReference type="Proteomes" id="UP000812440">
    <property type="component" value="Unassembled WGS sequence"/>
</dbReference>
<reference evidence="1" key="1">
    <citation type="thesis" date="2020" institute="ProQuest LLC" country="789 East Eisenhower Parkway, Ann Arbor, MI, USA">
        <title>Comparative Genomics and Chromosome Evolution.</title>
        <authorList>
            <person name="Mudd A.B."/>
        </authorList>
    </citation>
    <scope>NUCLEOTIDE SEQUENCE</scope>
    <source>
        <strain evidence="1">Female2</strain>
        <tissue evidence="1">Blood</tissue>
    </source>
</reference>